<gene>
    <name evidence="2" type="ORF">NEMVEDRAFT_v1g240279</name>
</gene>
<dbReference type="InterPro" id="IPR029063">
    <property type="entry name" value="SAM-dependent_MTases_sf"/>
</dbReference>
<sequence>MAEFDGYQALSQVSNQTTEAEIRQIYDNWATNYEMDTNSHGYVAHKTCTDVFDAEMAKAYPKYRLSLRVMDAGAGTGIVGEHLQQLGYTNVDGLDISQEMLNIARQKRVYKNLICAGLSETEIAEIADGQYEGIVCSGTITVAHVKAASLGELRRWLKPGGIICFTIRQDALELPEYGYKQKIDEMVTTGTWEMRHKSLIQYHSKAGVKGGQDNCFVLVFKAT</sequence>
<dbReference type="STRING" id="45351.A7RRY0"/>
<dbReference type="OMA" id="VYKRLIC"/>
<dbReference type="PANTHER" id="PTHR43591:SF110">
    <property type="entry name" value="RHODANESE DOMAIN-CONTAINING PROTEIN"/>
    <property type="match status" value="1"/>
</dbReference>
<dbReference type="KEGG" id="nve:5517919"/>
<name>A7RRY0_NEMVE</name>
<dbReference type="OrthoDB" id="5946438at2759"/>
<reference evidence="2 3" key="1">
    <citation type="journal article" date="2007" name="Science">
        <title>Sea anemone genome reveals ancestral eumetazoan gene repertoire and genomic organization.</title>
        <authorList>
            <person name="Putnam N.H."/>
            <person name="Srivastava M."/>
            <person name="Hellsten U."/>
            <person name="Dirks B."/>
            <person name="Chapman J."/>
            <person name="Salamov A."/>
            <person name="Terry A."/>
            <person name="Shapiro H."/>
            <person name="Lindquist E."/>
            <person name="Kapitonov V.V."/>
            <person name="Jurka J."/>
            <person name="Genikhovich G."/>
            <person name="Grigoriev I.V."/>
            <person name="Lucas S.M."/>
            <person name="Steele R.E."/>
            <person name="Finnerty J.R."/>
            <person name="Technau U."/>
            <person name="Martindale M.Q."/>
            <person name="Rokhsar D.S."/>
        </authorList>
    </citation>
    <scope>NUCLEOTIDE SEQUENCE [LARGE SCALE GENOMIC DNA]</scope>
    <source>
        <strain evidence="3">CH2 X CH6</strain>
    </source>
</reference>
<accession>A7RRY0</accession>
<organism evidence="2 3">
    <name type="scientific">Nematostella vectensis</name>
    <name type="common">Starlet sea anemone</name>
    <dbReference type="NCBI Taxonomy" id="45351"/>
    <lineage>
        <taxon>Eukaryota</taxon>
        <taxon>Metazoa</taxon>
        <taxon>Cnidaria</taxon>
        <taxon>Anthozoa</taxon>
        <taxon>Hexacorallia</taxon>
        <taxon>Actiniaria</taxon>
        <taxon>Edwardsiidae</taxon>
        <taxon>Nematostella</taxon>
    </lineage>
</organism>
<proteinExistence type="predicted"/>
<dbReference type="InterPro" id="IPR041698">
    <property type="entry name" value="Methyltransf_25"/>
</dbReference>
<evidence type="ECO:0000259" key="1">
    <source>
        <dbReference type="Pfam" id="PF13649"/>
    </source>
</evidence>
<dbReference type="InParanoid" id="A7RRY0"/>
<dbReference type="Pfam" id="PF13649">
    <property type="entry name" value="Methyltransf_25"/>
    <property type="match status" value="1"/>
</dbReference>
<evidence type="ECO:0000313" key="3">
    <source>
        <dbReference type="Proteomes" id="UP000001593"/>
    </source>
</evidence>
<dbReference type="eggNOG" id="KOG1541">
    <property type="taxonomic scope" value="Eukaryota"/>
</dbReference>
<dbReference type="SUPFAM" id="SSF53335">
    <property type="entry name" value="S-adenosyl-L-methionine-dependent methyltransferases"/>
    <property type="match status" value="1"/>
</dbReference>
<dbReference type="HOGENOM" id="CLU_090201_1_0_1"/>
<protein>
    <recommendedName>
        <fullName evidence="1">Methyltransferase domain-containing protein</fullName>
    </recommendedName>
</protein>
<feature type="domain" description="Methyltransferase" evidence="1">
    <location>
        <begin position="69"/>
        <end position="161"/>
    </location>
</feature>
<dbReference type="EMBL" id="DS469532">
    <property type="protein sequence ID" value="EDO45905.1"/>
    <property type="molecule type" value="Genomic_DNA"/>
</dbReference>
<dbReference type="PANTHER" id="PTHR43591">
    <property type="entry name" value="METHYLTRANSFERASE"/>
    <property type="match status" value="1"/>
</dbReference>
<dbReference type="Gene3D" id="3.40.50.150">
    <property type="entry name" value="Vaccinia Virus protein VP39"/>
    <property type="match status" value="1"/>
</dbReference>
<evidence type="ECO:0000313" key="2">
    <source>
        <dbReference type="EMBL" id="EDO45905.1"/>
    </source>
</evidence>
<dbReference type="PhylomeDB" id="A7RRY0"/>
<dbReference type="Proteomes" id="UP000001593">
    <property type="component" value="Unassembled WGS sequence"/>
</dbReference>
<dbReference type="AlphaFoldDB" id="A7RRY0"/>
<dbReference type="CDD" id="cd02440">
    <property type="entry name" value="AdoMet_MTases"/>
    <property type="match status" value="1"/>
</dbReference>
<keyword evidence="3" id="KW-1185">Reference proteome</keyword>